<dbReference type="Proteomes" id="UP000789595">
    <property type="component" value="Unassembled WGS sequence"/>
</dbReference>
<evidence type="ECO:0000313" key="4">
    <source>
        <dbReference type="Proteomes" id="UP000789595"/>
    </source>
</evidence>
<keyword evidence="4" id="KW-1185">Reference proteome</keyword>
<dbReference type="EMBL" id="CAKKNE010000003">
    <property type="protein sequence ID" value="CAH0370244.1"/>
    <property type="molecule type" value="Genomic_DNA"/>
</dbReference>
<dbReference type="OrthoDB" id="10546952at2759"/>
<evidence type="ECO:0000256" key="1">
    <source>
        <dbReference type="SAM" id="SignalP"/>
    </source>
</evidence>
<keyword evidence="1" id="KW-0732">Signal</keyword>
<name>A0A7S3ZW62_9STRA</name>
<gene>
    <name evidence="2" type="ORF">PCAL00307_LOCUS11441</name>
    <name evidence="3" type="ORF">PECAL_3P01190</name>
</gene>
<accession>A0A7S3ZW62</accession>
<protein>
    <submittedName>
        <fullName evidence="2">Uncharacterized protein</fullName>
    </submittedName>
</protein>
<evidence type="ECO:0000313" key="3">
    <source>
        <dbReference type="EMBL" id="CAH0370244.1"/>
    </source>
</evidence>
<organism evidence="2">
    <name type="scientific">Pelagomonas calceolata</name>
    <dbReference type="NCBI Taxonomy" id="35677"/>
    <lineage>
        <taxon>Eukaryota</taxon>
        <taxon>Sar</taxon>
        <taxon>Stramenopiles</taxon>
        <taxon>Ochrophyta</taxon>
        <taxon>Pelagophyceae</taxon>
        <taxon>Pelagomonadales</taxon>
        <taxon>Pelagomonadaceae</taxon>
        <taxon>Pelagomonas</taxon>
    </lineage>
</organism>
<reference evidence="2" key="1">
    <citation type="submission" date="2021-01" db="EMBL/GenBank/DDBJ databases">
        <authorList>
            <person name="Corre E."/>
            <person name="Pelletier E."/>
            <person name="Niang G."/>
            <person name="Scheremetjew M."/>
            <person name="Finn R."/>
            <person name="Kale V."/>
            <person name="Holt S."/>
            <person name="Cochrane G."/>
            <person name="Meng A."/>
            <person name="Brown T."/>
            <person name="Cohen L."/>
        </authorList>
    </citation>
    <scope>NUCLEOTIDE SEQUENCE</scope>
    <source>
        <strain evidence="2">CCMP1756</strain>
    </source>
</reference>
<reference evidence="3" key="2">
    <citation type="submission" date="2021-11" db="EMBL/GenBank/DDBJ databases">
        <authorList>
            <consortium name="Genoscope - CEA"/>
            <person name="William W."/>
        </authorList>
    </citation>
    <scope>NUCLEOTIDE SEQUENCE</scope>
</reference>
<feature type="signal peptide" evidence="1">
    <location>
        <begin position="1"/>
        <end position="15"/>
    </location>
</feature>
<evidence type="ECO:0000313" key="2">
    <source>
        <dbReference type="EMBL" id="CAE0696005.1"/>
    </source>
</evidence>
<dbReference type="EMBL" id="HBIW01013329">
    <property type="protein sequence ID" value="CAE0696005.1"/>
    <property type="molecule type" value="Transcribed_RNA"/>
</dbReference>
<dbReference type="AlphaFoldDB" id="A0A7S3ZW62"/>
<sequence length="116" mass="12563">MKLTAVLALAPLALGFAPAAQQRAPTALNGYVPKGLTEAQYKAAMAADKSKAQANKSKFPKGKKTLDIADWLVQMEKKQTLKGDKVVGSGHSYAKQKFSTKSAFDKVFGTNKEMWE</sequence>
<proteinExistence type="predicted"/>
<feature type="chain" id="PRO_5036403995" evidence="1">
    <location>
        <begin position="16"/>
        <end position="116"/>
    </location>
</feature>